<dbReference type="Pfam" id="PF10592">
    <property type="entry name" value="AIPR"/>
    <property type="match status" value="1"/>
</dbReference>
<comment type="caution">
    <text evidence="2">The sequence shown here is derived from an EMBL/GenBank/DDBJ whole genome shotgun (WGS) entry which is preliminary data.</text>
</comment>
<protein>
    <submittedName>
        <fullName evidence="2">AIPR family protein</fullName>
    </submittedName>
</protein>
<evidence type="ECO:0000313" key="2">
    <source>
        <dbReference type="EMBL" id="MCS0592223.1"/>
    </source>
</evidence>
<keyword evidence="3" id="KW-1185">Reference proteome</keyword>
<dbReference type="InterPro" id="IPR018891">
    <property type="entry name" value="AIPR_C"/>
</dbReference>
<reference evidence="2 3" key="1">
    <citation type="submission" date="2022-08" db="EMBL/GenBank/DDBJ databases">
        <title>Reclassification of Massilia species as members of the genera Telluria, Duganella, Pseudoduganella, Mokoshia gen. nov. and Zemynaea gen. nov. using orthogonal and non-orthogonal genome-based approaches.</title>
        <authorList>
            <person name="Bowman J.P."/>
        </authorList>
    </citation>
    <scope>NUCLEOTIDE SEQUENCE [LARGE SCALE GENOMIC DNA]</scope>
    <source>
        <strain evidence="2 3">LMG 28164</strain>
    </source>
</reference>
<dbReference type="Proteomes" id="UP001205560">
    <property type="component" value="Unassembled WGS sequence"/>
</dbReference>
<organism evidence="2 3">
    <name type="scientific">Massilia norwichensis</name>
    <dbReference type="NCBI Taxonomy" id="1442366"/>
    <lineage>
        <taxon>Bacteria</taxon>
        <taxon>Pseudomonadati</taxon>
        <taxon>Pseudomonadota</taxon>
        <taxon>Betaproteobacteria</taxon>
        <taxon>Burkholderiales</taxon>
        <taxon>Oxalobacteraceae</taxon>
        <taxon>Telluria group</taxon>
        <taxon>Massilia</taxon>
    </lineage>
</organism>
<name>A0ABT2ADC6_9BURK</name>
<evidence type="ECO:0000313" key="3">
    <source>
        <dbReference type="Proteomes" id="UP001205560"/>
    </source>
</evidence>
<dbReference type="RefSeq" id="WP_258847993.1">
    <property type="nucleotide sequence ID" value="NZ_JANUGX010000039.1"/>
</dbReference>
<sequence>MHRITAGLLRDFVASYQLQEMSESEQFERLVNHCVITPEAVEGYDLADVTSGSGDDGLDGCCVLIDEEVVVSPEDCEALLSDGRRHHNVKLILTQAKTSEAMDLGELLKFQAAVDRFCHDFDNMPSDSIETNAKRIYSSAVDKAGSIRNGKLSLILRYAYTGRYLKPKEIEQAKSELLAKLNDEGYFSEIDYVVLDREGLVRAFNSTTAPIEAKIDAFSIAPLPPISGVEEAYLAVVPAKNFVTNMLSDDENRLRNHVFEENVRAFLGAENPVNSAIGETISSQDSKSRFPVLNNGITVVSPDVRVQGLSITFVDFQIVNGCQTSNMLWLNRDRLDETTMVTIKVIETDSEDVFSDLVRATNNQTKIDDDQFLSLQPIVRRIETYFNSYNDDENRLYFERRDRQYVGQGVPNIKVFDLKLLARCLSAVFLARPDLSYRFPRKIFSDRSIADVAFSQENHEAIYYACCLLYYRMAILFSNQQLPSDARKFKWHIMSLFARRVGGSKMPTLRDRKIEKWCGKIIDVILNDPKECKKIMNSCYDAFKALGDVSDDRLKRQAVYDQVLKNESSK</sequence>
<gene>
    <name evidence="2" type="ORF">NX782_23845</name>
</gene>
<proteinExistence type="predicted"/>
<accession>A0ABT2ADC6</accession>
<feature type="domain" description="Abortive phage infection protein C-terminal" evidence="1">
    <location>
        <begin position="259"/>
        <end position="503"/>
    </location>
</feature>
<evidence type="ECO:0000259" key="1">
    <source>
        <dbReference type="Pfam" id="PF10592"/>
    </source>
</evidence>
<dbReference type="EMBL" id="JANUGX010000039">
    <property type="protein sequence ID" value="MCS0592223.1"/>
    <property type="molecule type" value="Genomic_DNA"/>
</dbReference>